<dbReference type="STRING" id="4538.I1QA22"/>
<dbReference type="eggNOG" id="KOG1075">
    <property type="taxonomic scope" value="Eukaryota"/>
</dbReference>
<evidence type="ECO:0000313" key="2">
    <source>
        <dbReference type="Proteomes" id="UP000007306"/>
    </source>
</evidence>
<dbReference type="HOGENOM" id="CLU_063777_0_0_1"/>
<accession>I1QA22</accession>
<dbReference type="AlphaFoldDB" id="I1QA22"/>
<protein>
    <submittedName>
        <fullName evidence="1">Uncharacterized protein</fullName>
    </submittedName>
</protein>
<organism evidence="1 2">
    <name type="scientific">Oryza glaberrima</name>
    <name type="common">African rice</name>
    <dbReference type="NCBI Taxonomy" id="4538"/>
    <lineage>
        <taxon>Eukaryota</taxon>
        <taxon>Viridiplantae</taxon>
        <taxon>Streptophyta</taxon>
        <taxon>Embryophyta</taxon>
        <taxon>Tracheophyta</taxon>
        <taxon>Spermatophyta</taxon>
        <taxon>Magnoliopsida</taxon>
        <taxon>Liliopsida</taxon>
        <taxon>Poales</taxon>
        <taxon>Poaceae</taxon>
        <taxon>BOP clade</taxon>
        <taxon>Oryzoideae</taxon>
        <taxon>Oryzeae</taxon>
        <taxon>Oryzinae</taxon>
        <taxon>Oryza</taxon>
    </lineage>
</organism>
<evidence type="ECO:0000313" key="1">
    <source>
        <dbReference type="EnsemblPlants" id="ORGLA07G0096400.1"/>
    </source>
</evidence>
<reference evidence="1 2" key="2">
    <citation type="submission" date="2018-04" db="EMBL/GenBank/DDBJ databases">
        <title>OglaRS2 (Oryza glaberrima Reference Sequence Version 2).</title>
        <authorList>
            <person name="Zhang J."/>
            <person name="Kudrna D."/>
            <person name="Lee S."/>
            <person name="Talag J."/>
            <person name="Rajasekar S."/>
            <person name="Wing R.A."/>
        </authorList>
    </citation>
    <scope>NUCLEOTIDE SEQUENCE [LARGE SCALE GENOMIC DNA]</scope>
    <source>
        <strain evidence="1 2">cv. IRGC 96717</strain>
    </source>
</reference>
<reference evidence="1" key="1">
    <citation type="submission" date="2015-06" db="UniProtKB">
        <authorList>
            <consortium name="EnsemblPlants"/>
        </authorList>
    </citation>
    <scope>IDENTIFICATION</scope>
</reference>
<dbReference type="Gramene" id="ORGLA07G0096400.1">
    <property type="protein sequence ID" value="ORGLA07G0096400.1"/>
    <property type="gene ID" value="ORGLA07G0096400"/>
</dbReference>
<keyword evidence="2" id="KW-1185">Reference proteome</keyword>
<dbReference type="Proteomes" id="UP000007306">
    <property type="component" value="Chromosome 7"/>
</dbReference>
<dbReference type="OMA" id="HICWRIN"/>
<sequence>WLISFPDSLCAQILKAKYFPNCDLIDAVFPSDSSRTWKAVEYGLQLLKKGLIWRIGDGKKVKIWRDQWILRETSLKLAGQKGRCRMRWVSEPINQEDRSWDVGLIYQVCQPCDVPEILRIKLPQYQSEDFLAWHYEKSGVFSVWSVYKVALKSQLPSNMGASSCSASGERSIWRRFGTQFQIRLRFLLGVWLKVATMCNRITRKMENNAICRICGLEEEDEFHAFISCTRAQELRDRLRLEWLLPAENLLV</sequence>
<proteinExistence type="predicted"/>
<dbReference type="EnsemblPlants" id="ORGLA07G0096400.1">
    <property type="protein sequence ID" value="ORGLA07G0096400.1"/>
    <property type="gene ID" value="ORGLA07G0096400"/>
</dbReference>
<name>I1QA22_ORYGL</name>